<dbReference type="AlphaFoldDB" id="A0A1F6PD06"/>
<sequence>MSIESFGDLRRIVAGNREIKKEAKEKGVTFDGQRGFELIDYATEIDGLAQVMFQSHLEWAESKFDSLREYLKDVSREDIEEAFFRGLKTNITQYFRVYKKTGNSDVIKQLHDPAFQNKLVESFFIDFVLTLRKSGKGKTSPITALKLARQSYIHDPDIVSKLQKQFPETDLGLIVRAAVAYPHTSAEFIARTEENIITLAKEFPDVDPNIIRTAAVSNHRGDPASFIRKVQDGTTALSKKFPDVDMYVIKAAALGRPKRIEAFIAEVAADITRLTGKFPDVKRYIIKTAAAFHRDDPDAFIESVQRNIPILTAKFPDLPSHDIETVAVCHFGRATERLEEIRAKRLNKKT</sequence>
<name>A0A1F6PD06_9BACT</name>
<comment type="caution">
    <text evidence="1">The sequence shown here is derived from an EMBL/GenBank/DDBJ whole genome shotgun (WGS) entry which is preliminary data.</text>
</comment>
<organism evidence="1 2">
    <name type="scientific">Candidatus Magasanikbacteria bacterium RIFOXYD2_FULL_41_14</name>
    <dbReference type="NCBI Taxonomy" id="1798709"/>
    <lineage>
        <taxon>Bacteria</taxon>
        <taxon>Candidatus Magasanikiibacteriota</taxon>
    </lineage>
</organism>
<gene>
    <name evidence="1" type="ORF">A2538_03685</name>
</gene>
<accession>A0A1F6PD06</accession>
<protein>
    <submittedName>
        <fullName evidence="1">Uncharacterized protein</fullName>
    </submittedName>
</protein>
<dbReference type="Proteomes" id="UP000178254">
    <property type="component" value="Unassembled WGS sequence"/>
</dbReference>
<dbReference type="STRING" id="1798709.A2538_03685"/>
<dbReference type="EMBL" id="MFRE01000015">
    <property type="protein sequence ID" value="OGH93940.1"/>
    <property type="molecule type" value="Genomic_DNA"/>
</dbReference>
<reference evidence="1 2" key="1">
    <citation type="journal article" date="2016" name="Nat. Commun.">
        <title>Thousands of microbial genomes shed light on interconnected biogeochemical processes in an aquifer system.</title>
        <authorList>
            <person name="Anantharaman K."/>
            <person name="Brown C.T."/>
            <person name="Hug L.A."/>
            <person name="Sharon I."/>
            <person name="Castelle C.J."/>
            <person name="Probst A.J."/>
            <person name="Thomas B.C."/>
            <person name="Singh A."/>
            <person name="Wilkins M.J."/>
            <person name="Karaoz U."/>
            <person name="Brodie E.L."/>
            <person name="Williams K.H."/>
            <person name="Hubbard S.S."/>
            <person name="Banfield J.F."/>
        </authorList>
    </citation>
    <scope>NUCLEOTIDE SEQUENCE [LARGE SCALE GENOMIC DNA]</scope>
</reference>
<evidence type="ECO:0000313" key="1">
    <source>
        <dbReference type="EMBL" id="OGH93940.1"/>
    </source>
</evidence>
<proteinExistence type="predicted"/>
<evidence type="ECO:0000313" key="2">
    <source>
        <dbReference type="Proteomes" id="UP000178254"/>
    </source>
</evidence>